<keyword evidence="4" id="KW-1185">Reference proteome</keyword>
<dbReference type="Pfam" id="PF14021">
    <property type="entry name" value="TNT"/>
    <property type="match status" value="1"/>
</dbReference>
<organism evidence="3 4">
    <name type="scientific">Nocardiopsis coralli</name>
    <dbReference type="NCBI Taxonomy" id="2772213"/>
    <lineage>
        <taxon>Bacteria</taxon>
        <taxon>Bacillati</taxon>
        <taxon>Actinomycetota</taxon>
        <taxon>Actinomycetes</taxon>
        <taxon>Streptosporangiales</taxon>
        <taxon>Nocardiopsidaceae</taxon>
        <taxon>Nocardiopsis</taxon>
    </lineage>
</organism>
<dbReference type="PANTHER" id="PTHR42059">
    <property type="entry name" value="TNT DOMAIN-CONTAINING PROTEIN"/>
    <property type="match status" value="1"/>
</dbReference>
<feature type="signal peptide" evidence="1">
    <location>
        <begin position="1"/>
        <end position="25"/>
    </location>
</feature>
<evidence type="ECO:0000259" key="2">
    <source>
        <dbReference type="Pfam" id="PF14021"/>
    </source>
</evidence>
<dbReference type="EMBL" id="JADBGI010000008">
    <property type="protein sequence ID" value="MBE2999314.1"/>
    <property type="molecule type" value="Genomic_DNA"/>
</dbReference>
<dbReference type="InterPro" id="IPR053024">
    <property type="entry name" value="Fungal_surface_NADase"/>
</dbReference>
<evidence type="ECO:0000313" key="3">
    <source>
        <dbReference type="EMBL" id="MBE2999314.1"/>
    </source>
</evidence>
<comment type="caution">
    <text evidence="3">The sequence shown here is derived from an EMBL/GenBank/DDBJ whole genome shotgun (WGS) entry which is preliminary data.</text>
</comment>
<dbReference type="RefSeq" id="WP_193121934.1">
    <property type="nucleotide sequence ID" value="NZ_JADBGI010000008.1"/>
</dbReference>
<feature type="chain" id="PRO_5045479742" evidence="1">
    <location>
        <begin position="26"/>
        <end position="238"/>
    </location>
</feature>
<dbReference type="Proteomes" id="UP000806528">
    <property type="component" value="Unassembled WGS sequence"/>
</dbReference>
<name>A0ABR9P667_9ACTN</name>
<protein>
    <submittedName>
        <fullName evidence="3">TNT domain-containing protein</fullName>
    </submittedName>
</protein>
<accession>A0ABR9P667</accession>
<gene>
    <name evidence="3" type="ORF">IDM40_11440</name>
</gene>
<sequence length="238" mass="25255">MKLSALRPPAVCAALLVGAAAPVHADAAPGPAPVDCPVPASPPSAEDLERYVCGDPRLGPAELPEDGPVAQLTSGYEPFGSLSPREFLETWRSSGDTWDYPPHDGFAVEDGEPVTEPVDLEEGDLLDRFGSPHGTFLAPAGAPFEERALPPDSLNTWPQGNEHNYSCYEVTTGFEALTGPIAPHFEQPGGGEQILVPADGLPGVEADTHASAAQLMHADYVRERPAELCVEQAQRVRF</sequence>
<dbReference type="InterPro" id="IPR025331">
    <property type="entry name" value="TNT"/>
</dbReference>
<evidence type="ECO:0000256" key="1">
    <source>
        <dbReference type="SAM" id="SignalP"/>
    </source>
</evidence>
<proteinExistence type="predicted"/>
<feature type="domain" description="TNT" evidence="2">
    <location>
        <begin position="120"/>
        <end position="220"/>
    </location>
</feature>
<keyword evidence="1" id="KW-0732">Signal</keyword>
<reference evidence="3 4" key="1">
    <citation type="submission" date="2020-09" db="EMBL/GenBank/DDBJ databases">
        <title>Diversity and distribution of actinomycetes associated with coral in the coast of Hainan.</title>
        <authorList>
            <person name="Li F."/>
        </authorList>
    </citation>
    <scope>NUCLEOTIDE SEQUENCE [LARGE SCALE GENOMIC DNA]</scope>
    <source>
        <strain evidence="3 4">HNM0947</strain>
    </source>
</reference>
<evidence type="ECO:0000313" key="4">
    <source>
        <dbReference type="Proteomes" id="UP000806528"/>
    </source>
</evidence>
<dbReference type="PANTHER" id="PTHR42059:SF1">
    <property type="entry name" value="TNT DOMAIN-CONTAINING PROTEIN"/>
    <property type="match status" value="1"/>
</dbReference>